<evidence type="ECO:0000256" key="3">
    <source>
        <dbReference type="ARBA" id="ARBA00023242"/>
    </source>
</evidence>
<dbReference type="VEuPathDB" id="FungiDB:ASPBRDRAFT_176089"/>
<dbReference type="EMBL" id="KV878683">
    <property type="protein sequence ID" value="OJJ72697.1"/>
    <property type="molecule type" value="Genomic_DNA"/>
</dbReference>
<organism evidence="6 7">
    <name type="scientific">Aspergillus brasiliensis (strain CBS 101740 / IMI 381727 / IBT 21946)</name>
    <dbReference type="NCBI Taxonomy" id="767769"/>
    <lineage>
        <taxon>Eukaryota</taxon>
        <taxon>Fungi</taxon>
        <taxon>Dikarya</taxon>
        <taxon>Ascomycota</taxon>
        <taxon>Pezizomycotina</taxon>
        <taxon>Eurotiomycetes</taxon>
        <taxon>Eurotiomycetidae</taxon>
        <taxon>Eurotiales</taxon>
        <taxon>Aspergillaceae</taxon>
        <taxon>Aspergillus</taxon>
        <taxon>Aspergillus subgen. Circumdati</taxon>
    </lineage>
</organism>
<dbReference type="OMA" id="WAVESSI"/>
<dbReference type="RefSeq" id="XP_067479945.1">
    <property type="nucleotide sequence ID" value="XM_067619822.1"/>
</dbReference>
<dbReference type="GO" id="GO:0000435">
    <property type="term" value="P:positive regulation of transcription from RNA polymerase II promoter by galactose"/>
    <property type="evidence" value="ECO:0007669"/>
    <property type="project" value="TreeGrafter"/>
</dbReference>
<dbReference type="Proteomes" id="UP000184499">
    <property type="component" value="Unassembled WGS sequence"/>
</dbReference>
<protein>
    <recommendedName>
        <fullName evidence="5">Xylanolytic transcriptional activator regulatory domain-containing protein</fullName>
    </recommendedName>
</protein>
<dbReference type="GO" id="GO:0000978">
    <property type="term" value="F:RNA polymerase II cis-regulatory region sequence-specific DNA binding"/>
    <property type="evidence" value="ECO:0007669"/>
    <property type="project" value="TreeGrafter"/>
</dbReference>
<feature type="domain" description="Xylanolytic transcriptional activator regulatory" evidence="5">
    <location>
        <begin position="223"/>
        <end position="293"/>
    </location>
</feature>
<keyword evidence="2" id="KW-0804">Transcription</keyword>
<dbReference type="GO" id="GO:0008270">
    <property type="term" value="F:zinc ion binding"/>
    <property type="evidence" value="ECO:0007669"/>
    <property type="project" value="InterPro"/>
</dbReference>
<dbReference type="GO" id="GO:0006351">
    <property type="term" value="P:DNA-templated transcription"/>
    <property type="evidence" value="ECO:0007669"/>
    <property type="project" value="InterPro"/>
</dbReference>
<dbReference type="CDD" id="cd12148">
    <property type="entry name" value="fungal_TF_MHR"/>
    <property type="match status" value="1"/>
</dbReference>
<accession>A0A1L9ULZ6</accession>
<dbReference type="InterPro" id="IPR007219">
    <property type="entry name" value="XnlR_reg_dom"/>
</dbReference>
<evidence type="ECO:0000259" key="5">
    <source>
        <dbReference type="SMART" id="SM00906"/>
    </source>
</evidence>
<feature type="region of interest" description="Disordered" evidence="4">
    <location>
        <begin position="515"/>
        <end position="545"/>
    </location>
</feature>
<evidence type="ECO:0000256" key="2">
    <source>
        <dbReference type="ARBA" id="ARBA00023163"/>
    </source>
</evidence>
<dbReference type="PANTHER" id="PTHR47424">
    <property type="entry name" value="REGULATORY PROTEIN GAL4"/>
    <property type="match status" value="1"/>
</dbReference>
<feature type="region of interest" description="Disordered" evidence="4">
    <location>
        <begin position="1"/>
        <end position="26"/>
    </location>
</feature>
<dbReference type="AlphaFoldDB" id="A0A1L9ULZ6"/>
<name>A0A1L9ULZ6_ASPBC</name>
<reference evidence="7" key="1">
    <citation type="journal article" date="2017" name="Genome Biol.">
        <title>Comparative genomics reveals high biological diversity and specific adaptations in the industrially and medically important fungal genus Aspergillus.</title>
        <authorList>
            <person name="de Vries R.P."/>
            <person name="Riley R."/>
            <person name="Wiebenga A."/>
            <person name="Aguilar-Osorio G."/>
            <person name="Amillis S."/>
            <person name="Uchima C.A."/>
            <person name="Anderluh G."/>
            <person name="Asadollahi M."/>
            <person name="Askin M."/>
            <person name="Barry K."/>
            <person name="Battaglia E."/>
            <person name="Bayram O."/>
            <person name="Benocci T."/>
            <person name="Braus-Stromeyer S.A."/>
            <person name="Caldana C."/>
            <person name="Canovas D."/>
            <person name="Cerqueira G.C."/>
            <person name="Chen F."/>
            <person name="Chen W."/>
            <person name="Choi C."/>
            <person name="Clum A."/>
            <person name="Dos Santos R.A."/>
            <person name="Damasio A.R."/>
            <person name="Diallinas G."/>
            <person name="Emri T."/>
            <person name="Fekete E."/>
            <person name="Flipphi M."/>
            <person name="Freyberg S."/>
            <person name="Gallo A."/>
            <person name="Gournas C."/>
            <person name="Habgood R."/>
            <person name="Hainaut M."/>
            <person name="Harispe M.L."/>
            <person name="Henrissat B."/>
            <person name="Hilden K.S."/>
            <person name="Hope R."/>
            <person name="Hossain A."/>
            <person name="Karabika E."/>
            <person name="Karaffa L."/>
            <person name="Karanyi Z."/>
            <person name="Krasevec N."/>
            <person name="Kuo A."/>
            <person name="Kusch H."/>
            <person name="LaButti K."/>
            <person name="Lagendijk E.L."/>
            <person name="Lapidus A."/>
            <person name="Levasseur A."/>
            <person name="Lindquist E."/>
            <person name="Lipzen A."/>
            <person name="Logrieco A.F."/>
            <person name="MacCabe A."/>
            <person name="Maekelae M.R."/>
            <person name="Malavazi I."/>
            <person name="Melin P."/>
            <person name="Meyer V."/>
            <person name="Mielnichuk N."/>
            <person name="Miskei M."/>
            <person name="Molnar A.P."/>
            <person name="Mule G."/>
            <person name="Ngan C.Y."/>
            <person name="Orejas M."/>
            <person name="Orosz E."/>
            <person name="Ouedraogo J.P."/>
            <person name="Overkamp K.M."/>
            <person name="Park H.-S."/>
            <person name="Perrone G."/>
            <person name="Piumi F."/>
            <person name="Punt P.J."/>
            <person name="Ram A.F."/>
            <person name="Ramon A."/>
            <person name="Rauscher S."/>
            <person name="Record E."/>
            <person name="Riano-Pachon D.M."/>
            <person name="Robert V."/>
            <person name="Roehrig J."/>
            <person name="Ruller R."/>
            <person name="Salamov A."/>
            <person name="Salih N.S."/>
            <person name="Samson R.A."/>
            <person name="Sandor E."/>
            <person name="Sanguinetti M."/>
            <person name="Schuetze T."/>
            <person name="Sepcic K."/>
            <person name="Shelest E."/>
            <person name="Sherlock G."/>
            <person name="Sophianopoulou V."/>
            <person name="Squina F.M."/>
            <person name="Sun H."/>
            <person name="Susca A."/>
            <person name="Todd R.B."/>
            <person name="Tsang A."/>
            <person name="Unkles S.E."/>
            <person name="van de Wiele N."/>
            <person name="van Rossen-Uffink D."/>
            <person name="Oliveira J.V."/>
            <person name="Vesth T.C."/>
            <person name="Visser J."/>
            <person name="Yu J.-H."/>
            <person name="Zhou M."/>
            <person name="Andersen M.R."/>
            <person name="Archer D.B."/>
            <person name="Baker S.E."/>
            <person name="Benoit I."/>
            <person name="Brakhage A.A."/>
            <person name="Braus G.H."/>
            <person name="Fischer R."/>
            <person name="Frisvad J.C."/>
            <person name="Goldman G.H."/>
            <person name="Houbraken J."/>
            <person name="Oakley B."/>
            <person name="Pocsi I."/>
            <person name="Scazzocchio C."/>
            <person name="Seiboth B."/>
            <person name="vanKuyk P.A."/>
            <person name="Wortman J."/>
            <person name="Dyer P.S."/>
            <person name="Grigoriev I.V."/>
        </authorList>
    </citation>
    <scope>NUCLEOTIDE SEQUENCE [LARGE SCALE GENOMIC DNA]</scope>
    <source>
        <strain evidence="7">CBS 101740 / IMI 381727 / IBT 21946</strain>
    </source>
</reference>
<dbReference type="SMART" id="SM00906">
    <property type="entry name" value="Fungal_trans"/>
    <property type="match status" value="1"/>
</dbReference>
<dbReference type="Pfam" id="PF04082">
    <property type="entry name" value="Fungal_trans"/>
    <property type="match status" value="1"/>
</dbReference>
<evidence type="ECO:0000256" key="4">
    <source>
        <dbReference type="SAM" id="MobiDB-lite"/>
    </source>
</evidence>
<keyword evidence="3" id="KW-0539">Nucleus</keyword>
<dbReference type="OrthoDB" id="2123952at2759"/>
<dbReference type="InterPro" id="IPR051127">
    <property type="entry name" value="Fungal_SecMet_Regulators"/>
</dbReference>
<dbReference type="GO" id="GO:0000981">
    <property type="term" value="F:DNA-binding transcription factor activity, RNA polymerase II-specific"/>
    <property type="evidence" value="ECO:0007669"/>
    <property type="project" value="TreeGrafter"/>
</dbReference>
<sequence>MTPVSSFHQHVNRPTVPSPNSVTATHQASPSLSMELYYGATSNFALMQTIYRDIIPGYTGAPRSQASEVEDGGAGLDMFQFRSIFFGIPDNGRDPSSQAGLASLSGGFISYSLAKQLLECFLETLYHLVPFQPRELFEQQLDDLYITTLHTPRNPSGKHIVLAAIAIAALNTEHYLLADALVSRIKNETAALADIVNIETVQTSIILMKHAYFQNERGRPNSAYLEVGTAVRKAVSAGFHKPAAAHGDCREVIQRTVWCLYICETLMAFFLGRPSSLPRAKIEIPLPVDPFLTCLVHLSQIMSRTVEDMYERPHSSFLAMEKTAAAIYSDLRQFESIMQRCMGFGLHTTTSDQGQGVCQIMLSSLYNHTVLLTYRPFLILRGRWRQMTRTQCRETQSNQHMDKPGSPVWLDATCSAAVNAAYALIDHIARTSHQIPTAKELRYHGFFLGSAVFALIYDMLHDTTLATLHLPRIKMGLRCLYSMRKGEPIASTIRAIELALNKLGLEATSQHEKICTPADEGGNYPSVSDSTGSPGIEKQRGGDAQKPDVLLSTSAQLPDSVTPLASQSAGRAPPLDLAFVDEMGAWEPGWNLNPSIVNMEGFFTWPTLY</sequence>
<dbReference type="GO" id="GO:0005634">
    <property type="term" value="C:nucleus"/>
    <property type="evidence" value="ECO:0007669"/>
    <property type="project" value="TreeGrafter"/>
</dbReference>
<gene>
    <name evidence="6" type="ORF">ASPBRDRAFT_176089</name>
</gene>
<dbReference type="PANTHER" id="PTHR47424:SF15">
    <property type="entry name" value="ZN(II)2CYS6 TRANSCRIPTION FACTOR (EUROFUNG)"/>
    <property type="match status" value="1"/>
</dbReference>
<proteinExistence type="predicted"/>
<evidence type="ECO:0000313" key="6">
    <source>
        <dbReference type="EMBL" id="OJJ72697.1"/>
    </source>
</evidence>
<dbReference type="STRING" id="767769.A0A1L9ULZ6"/>
<dbReference type="GeneID" id="93572310"/>
<keyword evidence="7" id="KW-1185">Reference proteome</keyword>
<evidence type="ECO:0000313" key="7">
    <source>
        <dbReference type="Proteomes" id="UP000184499"/>
    </source>
</evidence>
<evidence type="ECO:0000256" key="1">
    <source>
        <dbReference type="ARBA" id="ARBA00023015"/>
    </source>
</evidence>
<keyword evidence="1" id="KW-0805">Transcription regulation</keyword>